<proteinExistence type="predicted"/>
<evidence type="ECO:0000256" key="1">
    <source>
        <dbReference type="ARBA" id="ARBA00023002"/>
    </source>
</evidence>
<organism evidence="3 4">
    <name type="scientific">Amphritea opalescens</name>
    <dbReference type="NCBI Taxonomy" id="2490544"/>
    <lineage>
        <taxon>Bacteria</taxon>
        <taxon>Pseudomonadati</taxon>
        <taxon>Pseudomonadota</taxon>
        <taxon>Gammaproteobacteria</taxon>
        <taxon>Oceanospirillales</taxon>
        <taxon>Oceanospirillaceae</taxon>
        <taxon>Amphritea</taxon>
    </lineage>
</organism>
<dbReference type="Gene3D" id="2.30.110.10">
    <property type="entry name" value="Electron Transport, Fmn-binding Protein, Chain A"/>
    <property type="match status" value="1"/>
</dbReference>
<dbReference type="Proteomes" id="UP000283087">
    <property type="component" value="Unassembled WGS sequence"/>
</dbReference>
<dbReference type="PIRSF" id="PIRSF004633">
    <property type="entry name" value="UCP_PLP_oxd"/>
    <property type="match status" value="1"/>
</dbReference>
<dbReference type="GO" id="GO:0070967">
    <property type="term" value="F:coenzyme F420 binding"/>
    <property type="evidence" value="ECO:0007669"/>
    <property type="project" value="TreeGrafter"/>
</dbReference>
<evidence type="ECO:0000313" key="4">
    <source>
        <dbReference type="Proteomes" id="UP000283087"/>
    </source>
</evidence>
<dbReference type="PANTHER" id="PTHR35176:SF6">
    <property type="entry name" value="HEME OXYGENASE HI_0854-RELATED"/>
    <property type="match status" value="1"/>
</dbReference>
<dbReference type="InterPro" id="IPR052019">
    <property type="entry name" value="F420H2_bilvrd_red/Heme_oxyg"/>
</dbReference>
<dbReference type="SUPFAM" id="SSF50475">
    <property type="entry name" value="FMN-binding split barrel"/>
    <property type="match status" value="1"/>
</dbReference>
<dbReference type="InterPro" id="IPR012349">
    <property type="entry name" value="Split_barrel_FMN-bd"/>
</dbReference>
<protein>
    <submittedName>
        <fullName evidence="3">HugZ family protein</fullName>
    </submittedName>
</protein>
<dbReference type="EMBL" id="RQXW01000009">
    <property type="protein sequence ID" value="RTE65529.1"/>
    <property type="molecule type" value="Genomic_DNA"/>
</dbReference>
<dbReference type="PANTHER" id="PTHR35176">
    <property type="entry name" value="HEME OXYGENASE HI_0854-RELATED"/>
    <property type="match status" value="1"/>
</dbReference>
<dbReference type="Pfam" id="PF01243">
    <property type="entry name" value="PNPOx_N"/>
    <property type="match status" value="1"/>
</dbReference>
<dbReference type="GO" id="GO:0016627">
    <property type="term" value="F:oxidoreductase activity, acting on the CH-CH group of donors"/>
    <property type="evidence" value="ECO:0007669"/>
    <property type="project" value="TreeGrafter"/>
</dbReference>
<comment type="caution">
    <text evidence="3">The sequence shown here is derived from an EMBL/GenBank/DDBJ whole genome shotgun (WGS) entry which is preliminary data.</text>
</comment>
<gene>
    <name evidence="3" type="ORF">EH243_11345</name>
</gene>
<evidence type="ECO:0000259" key="2">
    <source>
        <dbReference type="Pfam" id="PF01243"/>
    </source>
</evidence>
<evidence type="ECO:0000313" key="3">
    <source>
        <dbReference type="EMBL" id="RTE65529.1"/>
    </source>
</evidence>
<dbReference type="InterPro" id="IPR011576">
    <property type="entry name" value="Pyridox_Oxase_N"/>
</dbReference>
<keyword evidence="4" id="KW-1185">Reference proteome</keyword>
<name>A0A430KPT0_9GAMM</name>
<accession>A0A430KPT0</accession>
<dbReference type="OrthoDB" id="5345368at2"/>
<reference evidence="3 4" key="1">
    <citation type="submission" date="2018-11" db="EMBL/GenBank/DDBJ databases">
        <title>The draft genome sequence of Amphritea opalescens ANRC-JH13T.</title>
        <authorList>
            <person name="Fang Z."/>
            <person name="Zhang Y."/>
            <person name="Han X."/>
        </authorList>
    </citation>
    <scope>NUCLEOTIDE SEQUENCE [LARGE SCALE GENOMIC DNA]</scope>
    <source>
        <strain evidence="3 4">ANRC-JH13</strain>
    </source>
</reference>
<keyword evidence="1" id="KW-0560">Oxidoreductase</keyword>
<sequence>MGMSGTSQVDDEALALLEHLLASSQALQLATLGEGPEASYAPFVFTEGALYIYISELAGHTENLMRSSAVGAMLIEDEAASRNQFARNRIMLQCSAAEVGADTEEYDAVLALYREKHGPTVDLLRSLPDFILFRLTPREGRLVIGFGRAFTLQLPGFQLQPITAKS</sequence>
<dbReference type="AlphaFoldDB" id="A0A430KPT0"/>
<dbReference type="GO" id="GO:0005829">
    <property type="term" value="C:cytosol"/>
    <property type="evidence" value="ECO:0007669"/>
    <property type="project" value="TreeGrafter"/>
</dbReference>
<feature type="domain" description="Pyridoxamine 5'-phosphate oxidase N-terminal" evidence="2">
    <location>
        <begin position="18"/>
        <end position="143"/>
    </location>
</feature>
<dbReference type="InterPro" id="IPR014419">
    <property type="entry name" value="HutZ"/>
</dbReference>